<protein>
    <submittedName>
        <fullName evidence="4">Acyltransferase</fullName>
    </submittedName>
</protein>
<dbReference type="EMBL" id="JRWP01000044">
    <property type="protein sequence ID" value="KGY07445.1"/>
    <property type="molecule type" value="Genomic_DNA"/>
</dbReference>
<dbReference type="PANTHER" id="PTHR43800">
    <property type="entry name" value="PEPTIDYL-LYSINE N-ACETYLTRANSFERASE YJAB"/>
    <property type="match status" value="1"/>
</dbReference>
<evidence type="ECO:0000313" key="5">
    <source>
        <dbReference type="Proteomes" id="UP000030451"/>
    </source>
</evidence>
<accession>A0A0A5HT08</accession>
<dbReference type="PROSITE" id="PS51186">
    <property type="entry name" value="GNAT"/>
    <property type="match status" value="1"/>
</dbReference>
<dbReference type="STRING" id="379097.SE23_17100"/>
<dbReference type="Pfam" id="PF13673">
    <property type="entry name" value="Acetyltransf_10"/>
    <property type="match status" value="1"/>
</dbReference>
<proteinExistence type="predicted"/>
<organism evidence="4 5">
    <name type="scientific">Photobacterium sp. (strain ATCC 43367)</name>
    <dbReference type="NCBI Taxonomy" id="379097"/>
    <lineage>
        <taxon>Bacteria</taxon>
        <taxon>Pseudomonadati</taxon>
        <taxon>Pseudomonadota</taxon>
        <taxon>Gammaproteobacteria</taxon>
        <taxon>Vibrionales</taxon>
        <taxon>Vibrionaceae</taxon>
        <taxon>Vibrio</taxon>
        <taxon>Vibrio oreintalis group</taxon>
    </lineage>
</organism>
<feature type="domain" description="N-acetyltransferase" evidence="3">
    <location>
        <begin position="4"/>
        <end position="126"/>
    </location>
</feature>
<dbReference type="InterPro" id="IPR016181">
    <property type="entry name" value="Acyl_CoA_acyltransferase"/>
</dbReference>
<dbReference type="PANTHER" id="PTHR43800:SF1">
    <property type="entry name" value="PEPTIDYL-LYSINE N-ACETYLTRANSFERASE YJAB"/>
    <property type="match status" value="1"/>
</dbReference>
<evidence type="ECO:0000259" key="3">
    <source>
        <dbReference type="PROSITE" id="PS51186"/>
    </source>
</evidence>
<dbReference type="RefSeq" id="WP_038192291.1">
    <property type="nucleotide sequence ID" value="NZ_JRWP01000044.1"/>
</dbReference>
<dbReference type="AlphaFoldDB" id="A0A0A5HT08"/>
<dbReference type="OrthoDB" id="7845888at2"/>
<comment type="caution">
    <text evidence="4">The sequence shown here is derived from an EMBL/GenBank/DDBJ whole genome shotgun (WGS) entry which is preliminary data.</text>
</comment>
<dbReference type="Gene3D" id="3.40.630.30">
    <property type="match status" value="1"/>
</dbReference>
<evidence type="ECO:0000256" key="2">
    <source>
        <dbReference type="ARBA" id="ARBA00023315"/>
    </source>
</evidence>
<evidence type="ECO:0000256" key="1">
    <source>
        <dbReference type="ARBA" id="ARBA00022679"/>
    </source>
</evidence>
<keyword evidence="2 4" id="KW-0012">Acyltransferase</keyword>
<sequence>MSSLTIDVLDPIKLPLVARLYKQYYPSGKAKKDELTVVGYWEQQLAAVVRFRSIEQYRLLTGMLVVPDQREKGLGHQLMDYCQDKVLSGNDYCFAYQHLESFYAQHGFVLVEENVLPNALKQLFIRYSTSGKKLVAMQYQTQ</sequence>
<keyword evidence="1 4" id="KW-0808">Transferase</keyword>
<dbReference type="Proteomes" id="UP000030451">
    <property type="component" value="Unassembled WGS sequence"/>
</dbReference>
<evidence type="ECO:0000313" key="4">
    <source>
        <dbReference type="EMBL" id="KGY07445.1"/>
    </source>
</evidence>
<dbReference type="InterPro" id="IPR000182">
    <property type="entry name" value="GNAT_dom"/>
</dbReference>
<gene>
    <name evidence="4" type="ORF">NM06_16655</name>
</gene>
<dbReference type="GO" id="GO:0016747">
    <property type="term" value="F:acyltransferase activity, transferring groups other than amino-acyl groups"/>
    <property type="evidence" value="ECO:0007669"/>
    <property type="project" value="InterPro"/>
</dbReference>
<name>A0A0A5HT08_PHOS4</name>
<reference evidence="4 5" key="1">
    <citation type="submission" date="2014-10" db="EMBL/GenBank/DDBJ databases">
        <title>Genome sequencing of Vibrio sinaloensis T08.</title>
        <authorList>
            <person name="Chan K.-G."/>
            <person name="Mohamad N.I."/>
        </authorList>
    </citation>
    <scope>NUCLEOTIDE SEQUENCE [LARGE SCALE GENOMIC DNA]</scope>
    <source>
        <strain evidence="4 5">T08</strain>
    </source>
</reference>
<dbReference type="SUPFAM" id="SSF55729">
    <property type="entry name" value="Acyl-CoA N-acyltransferases (Nat)"/>
    <property type="match status" value="1"/>
</dbReference>